<gene>
    <name evidence="2" type="ordered locus">AS9A_P20064</name>
</gene>
<feature type="region of interest" description="Disordered" evidence="1">
    <location>
        <begin position="1"/>
        <end position="28"/>
    </location>
</feature>
<reference evidence="2 3" key="1">
    <citation type="journal article" date="2011" name="J. Bacteriol.">
        <title>Complete genome sequence of Amycolicicoccus subflavus DQS3-9A1T, an actinomycete isolated from crude oil-polluted soil.</title>
        <authorList>
            <person name="Cai M."/>
            <person name="Chen W.M."/>
            <person name="Nie Y."/>
            <person name="Chi C.Q."/>
            <person name="Wang Y.N."/>
            <person name="Tang Y.Q."/>
            <person name="Li G.Y."/>
            <person name="Wu X.L."/>
        </authorList>
    </citation>
    <scope>NUCLEOTIDE SEQUENCE [LARGE SCALE GENOMIC DNA]</scope>
    <source>
        <strain evidence="3">DSM 45089 / DQS3-9A1</strain>
        <plasmid evidence="2 3">pAS9A-2</plasmid>
    </source>
</reference>
<feature type="region of interest" description="Disordered" evidence="1">
    <location>
        <begin position="67"/>
        <end position="91"/>
    </location>
</feature>
<evidence type="ECO:0000313" key="2">
    <source>
        <dbReference type="EMBL" id="AEF43108.1"/>
    </source>
</evidence>
<organism evidence="2 3">
    <name type="scientific">Hoyosella subflava (strain DSM 45089 / JCM 17490 / NBRC 109087 / DQS3-9A1)</name>
    <name type="common">Amycolicicoccus subflavus</name>
    <dbReference type="NCBI Taxonomy" id="443218"/>
    <lineage>
        <taxon>Bacteria</taxon>
        <taxon>Bacillati</taxon>
        <taxon>Actinomycetota</taxon>
        <taxon>Actinomycetes</taxon>
        <taxon>Mycobacteriales</taxon>
        <taxon>Hoyosellaceae</taxon>
        <taxon>Hoyosella</taxon>
    </lineage>
</organism>
<dbReference type="InterPro" id="IPR027417">
    <property type="entry name" value="P-loop_NTPase"/>
</dbReference>
<protein>
    <recommendedName>
        <fullName evidence="4">ATP/GTP-binding protein</fullName>
    </recommendedName>
</protein>
<evidence type="ECO:0000313" key="3">
    <source>
        <dbReference type="Proteomes" id="UP000009235"/>
    </source>
</evidence>
<dbReference type="EMBL" id="CP002788">
    <property type="protein sequence ID" value="AEF43108.1"/>
    <property type="molecule type" value="Genomic_DNA"/>
</dbReference>
<accession>F6ESI7</accession>
<keyword evidence="3" id="KW-1185">Reference proteome</keyword>
<dbReference type="KEGG" id="asd:AS9A_P20064"/>
<feature type="compositionally biased region" description="Basic residues" evidence="1">
    <location>
        <begin position="1"/>
        <end position="19"/>
    </location>
</feature>
<evidence type="ECO:0000256" key="1">
    <source>
        <dbReference type="SAM" id="MobiDB-lite"/>
    </source>
</evidence>
<geneLocation type="plasmid" evidence="2 3">
    <name>pAS9A-2</name>
</geneLocation>
<sequence length="610" mass="65991">MTRTTKKPSSRKQAGRPRGAHAQASKIGFLSDEDLKDLEARAHEATGPKKQWLELQVLRQHRRRAMAARLEKSRADSSDRGVRPLDQRGFAGLGGGRQATVVPPVEYRGTTVQAAGLYPWSVGADSPILGTPLGHHLATGAPVCFDPLNAWKLKAMTAPSCFIIALNGFGKSTLLRRITLGDIAAGVRVIWPGDVKPDGKVLSERVGGEVLPVGYGIGSINPLAPGPIGEALVKLRESLPTLPDEARTERELRIRQTEFALAARQLNVVAGLLEIVRHRPLEDYEQTLLASAIRLLYTPAADGGHGFGPDRPAIVSDLIELVNNGHEELLADAVADTAEEYRSQVKPLLRSLRALVKGRFGEVFNGTDTVHLNVDRPSICLDMSSIPPGDETMRAAALLAGWSEAFATIEAAHVIADSGLGPNLAFHVVLDELWQVIKVGPMMVGRIDAVQRLQRVYGVAITAVTHSIAEMEEAGALGFVERSRARIIGPVPRGEVERLAKVLSFSEREKDMVIGWSDEADQNRLVDQKAAKRQKRANDGGGEEVPKITAAGTGHFLLKLGEGRRPGIPFRTWMTPSERASGIHDTDVRLNAANKEAEAFSVEGEAVLVR</sequence>
<keyword evidence="2" id="KW-0614">Plasmid</keyword>
<name>F6ESI7_HOYSD</name>
<dbReference type="RefSeq" id="WP_013798115.1">
    <property type="nucleotide sequence ID" value="NC_015561.1"/>
</dbReference>
<evidence type="ECO:0008006" key="4">
    <source>
        <dbReference type="Google" id="ProtNLM"/>
    </source>
</evidence>
<dbReference type="HOGENOM" id="CLU_019823_1_0_11"/>
<feature type="compositionally biased region" description="Basic and acidic residues" evidence="1">
    <location>
        <begin position="69"/>
        <end position="86"/>
    </location>
</feature>
<dbReference type="SUPFAM" id="SSF52540">
    <property type="entry name" value="P-loop containing nucleoside triphosphate hydrolases"/>
    <property type="match status" value="1"/>
</dbReference>
<dbReference type="Proteomes" id="UP000009235">
    <property type="component" value="Plasmid pAS9A-2"/>
</dbReference>
<dbReference type="AlphaFoldDB" id="F6ESI7"/>
<proteinExistence type="predicted"/>
<dbReference type="Gene3D" id="3.40.50.300">
    <property type="entry name" value="P-loop containing nucleotide triphosphate hydrolases"/>
    <property type="match status" value="1"/>
</dbReference>